<keyword evidence="3" id="KW-0804">Transcription</keyword>
<dbReference type="GO" id="GO:0003700">
    <property type="term" value="F:DNA-binding transcription factor activity"/>
    <property type="evidence" value="ECO:0007669"/>
    <property type="project" value="InterPro"/>
</dbReference>
<evidence type="ECO:0000256" key="1">
    <source>
        <dbReference type="ARBA" id="ARBA00023015"/>
    </source>
</evidence>
<dbReference type="PROSITE" id="PS01124">
    <property type="entry name" value="HTH_ARAC_FAMILY_2"/>
    <property type="match status" value="1"/>
</dbReference>
<dbReference type="EMBL" id="MEHD01000044">
    <property type="protein sequence ID" value="ODR47849.1"/>
    <property type="molecule type" value="Genomic_DNA"/>
</dbReference>
<dbReference type="RefSeq" id="WP_069408336.1">
    <property type="nucleotide sequence ID" value="NZ_DBFYTW010000011.1"/>
</dbReference>
<dbReference type="PRINTS" id="PR00032">
    <property type="entry name" value="HTHARAC"/>
</dbReference>
<dbReference type="PANTHER" id="PTHR43280:SF2">
    <property type="entry name" value="HTH-TYPE TRANSCRIPTIONAL REGULATOR EXSA"/>
    <property type="match status" value="1"/>
</dbReference>
<evidence type="ECO:0000313" key="7">
    <source>
        <dbReference type="EMBL" id="ODR48736.1"/>
    </source>
</evidence>
<keyword evidence="4" id="KW-1133">Transmembrane helix</keyword>
<dbReference type="Proteomes" id="UP000094271">
    <property type="component" value="Unassembled WGS sequence"/>
</dbReference>
<evidence type="ECO:0000256" key="2">
    <source>
        <dbReference type="ARBA" id="ARBA00023125"/>
    </source>
</evidence>
<evidence type="ECO:0000256" key="4">
    <source>
        <dbReference type="SAM" id="Phobius"/>
    </source>
</evidence>
<keyword evidence="4" id="KW-0812">Transmembrane</keyword>
<evidence type="ECO:0000256" key="3">
    <source>
        <dbReference type="ARBA" id="ARBA00023163"/>
    </source>
</evidence>
<proteinExistence type="predicted"/>
<feature type="transmembrane region" description="Helical" evidence="4">
    <location>
        <begin position="274"/>
        <end position="293"/>
    </location>
</feature>
<dbReference type="EMBL" id="MEHA01000016">
    <property type="protein sequence ID" value="ODR48736.1"/>
    <property type="molecule type" value="Genomic_DNA"/>
</dbReference>
<evidence type="ECO:0000259" key="5">
    <source>
        <dbReference type="PROSITE" id="PS01124"/>
    </source>
</evidence>
<dbReference type="Pfam" id="PF12833">
    <property type="entry name" value="HTH_18"/>
    <property type="match status" value="1"/>
</dbReference>
<gene>
    <name evidence="7" type="ORF">BEI59_20395</name>
    <name evidence="6" type="ORF">BEI63_26280</name>
</gene>
<accession>A0A1E3UEA5</accession>
<dbReference type="PANTHER" id="PTHR43280">
    <property type="entry name" value="ARAC-FAMILY TRANSCRIPTIONAL REGULATOR"/>
    <property type="match status" value="1"/>
</dbReference>
<keyword evidence="1" id="KW-0805">Transcription regulation</keyword>
<keyword evidence="9" id="KW-1185">Reference proteome</keyword>
<dbReference type="Proteomes" id="UP000094869">
    <property type="component" value="Unassembled WGS sequence"/>
</dbReference>
<evidence type="ECO:0000313" key="6">
    <source>
        <dbReference type="EMBL" id="ODR47849.1"/>
    </source>
</evidence>
<dbReference type="OrthoDB" id="9816335at2"/>
<reference evidence="6 9" key="1">
    <citation type="submission" date="2016-08" db="EMBL/GenBank/DDBJ databases">
        <title>Characterization of Isolates of Eisenbergiella tayi Derived from Blood Cultures, Using Whole Genome Sequencing.</title>
        <authorList>
            <person name="Bernier A.-M."/>
            <person name="Burdz T."/>
            <person name="Wiebe D."/>
            <person name="Bernard K."/>
        </authorList>
    </citation>
    <scope>NUCLEOTIDE SEQUENCE [LARGE SCALE GENOMIC DNA]</scope>
    <source>
        <strain evidence="6 9">NML120146</strain>
    </source>
</reference>
<dbReference type="Gene3D" id="1.10.10.60">
    <property type="entry name" value="Homeodomain-like"/>
    <property type="match status" value="2"/>
</dbReference>
<reference evidence="7 8" key="2">
    <citation type="submission" date="2016-08" db="EMBL/GenBank/DDBJ databases">
        <authorList>
            <person name="Seilhamer J.J."/>
        </authorList>
    </citation>
    <scope>NUCLEOTIDE SEQUENCE [LARGE SCALE GENOMIC DNA]</scope>
    <source>
        <strain evidence="7 8">NML150140-1</strain>
    </source>
</reference>
<dbReference type="InterPro" id="IPR018062">
    <property type="entry name" value="HTH_AraC-typ_CS"/>
</dbReference>
<organism evidence="7 8">
    <name type="scientific">Eisenbergiella tayi</name>
    <dbReference type="NCBI Taxonomy" id="1432052"/>
    <lineage>
        <taxon>Bacteria</taxon>
        <taxon>Bacillati</taxon>
        <taxon>Bacillota</taxon>
        <taxon>Clostridia</taxon>
        <taxon>Lachnospirales</taxon>
        <taxon>Lachnospiraceae</taxon>
        <taxon>Eisenbergiella</taxon>
    </lineage>
</organism>
<dbReference type="SMART" id="SM00342">
    <property type="entry name" value="HTH_ARAC"/>
    <property type="match status" value="1"/>
</dbReference>
<feature type="domain" description="HTH araC/xylS-type" evidence="5">
    <location>
        <begin position="631"/>
        <end position="730"/>
    </location>
</feature>
<dbReference type="GO" id="GO:0043565">
    <property type="term" value="F:sequence-specific DNA binding"/>
    <property type="evidence" value="ECO:0007669"/>
    <property type="project" value="InterPro"/>
</dbReference>
<dbReference type="InterPro" id="IPR020449">
    <property type="entry name" value="Tscrpt_reg_AraC-type_HTH"/>
</dbReference>
<feature type="transmembrane region" description="Helical" evidence="4">
    <location>
        <begin position="6"/>
        <end position="31"/>
    </location>
</feature>
<keyword evidence="2" id="KW-0238">DNA-binding</keyword>
<dbReference type="AlphaFoldDB" id="A0A1E3UEA5"/>
<dbReference type="InterPro" id="IPR018060">
    <property type="entry name" value="HTH_AraC"/>
</dbReference>
<dbReference type="PROSITE" id="PS00041">
    <property type="entry name" value="HTH_ARAC_FAMILY_1"/>
    <property type="match status" value="1"/>
</dbReference>
<keyword evidence="4" id="KW-0472">Membrane</keyword>
<dbReference type="SUPFAM" id="SSF46689">
    <property type="entry name" value="Homeodomain-like"/>
    <property type="match status" value="2"/>
</dbReference>
<evidence type="ECO:0000313" key="8">
    <source>
        <dbReference type="Proteomes" id="UP000094271"/>
    </source>
</evidence>
<evidence type="ECO:0000313" key="9">
    <source>
        <dbReference type="Proteomes" id="UP000094869"/>
    </source>
</evidence>
<sequence>MGKSPSYFYKILLLFLVTVFVTSLVLTLFSYEQFSKSLQEKAYADYQAGLKKNAQTWMDLSSEIGQLNSAITVDPQTEAYFSMRSFDPAQEYNTYLKVKKLFNINPFMESFCLYNPAAQSALYCGTDEIGLDKLWERMQEKNGKVILQSVRTDNGEPLLVFGYPVYVDSFDGPQGAVFLCLRSEEVAAHVMGEVEYGQLVLFEDGTLLLQKGAEEEREAVIDWSLRGSQTSHNQTLSLDNRKYLCSFYKEEELVFVSYVDYGMVMEPLRKQRNIFLLVCLCVMAFSVFLQFIAVKKLYRPIATIREVFEKSRFADGTARGEFDLIRQVYEGAVSQIEELEEKNALYLPRLKADILRELIMGSMAPELAEKRLMEHGWNIPFEGMFLVSVYVDRNLENNLLSNVVQARIRQLMLDEAGELFYVECIPNGSSEVIALINTNGEGQATFEDLVEVLEKIRDLLLRDYDISLTVGLDGVVKNPADCCGIYAKVRQLQKNRFALGENQVIYPARIMELMPEPLTCPDKLMQDILGALNRGEKAVYEEKIQDFLENISRYVYDTASLLFARLYLELAARANQYGGSGKGNVAALEMKGDPATLEEARQLLMNAYEAFENRRLDAEQLKNNKHYKKIKDSQQFILEHYSDCTLGVDMVAEQFGYSTNYFARIFKTITGYYINDYIRQVRIMKAQEFLQNTDMTVNEIAEASGFTTSNYFYAIFKKETGMTPAAFRNGIEWGAEKKGAE</sequence>
<dbReference type="InterPro" id="IPR009057">
    <property type="entry name" value="Homeodomain-like_sf"/>
</dbReference>
<protein>
    <recommendedName>
        <fullName evidence="5">HTH araC/xylS-type domain-containing protein</fullName>
    </recommendedName>
</protein>
<name>A0A1E3UEA5_9FIRM</name>
<comment type="caution">
    <text evidence="7">The sequence shown here is derived from an EMBL/GenBank/DDBJ whole genome shotgun (WGS) entry which is preliminary data.</text>
</comment>